<evidence type="ECO:0000256" key="7">
    <source>
        <dbReference type="HAMAP-Rule" id="MF_01325"/>
    </source>
</evidence>
<comment type="subunit">
    <text evidence="7 9">Part of the 50S ribosomal subunit. Forms a cluster with proteins L14 and L19.</text>
</comment>
<evidence type="ECO:0000313" key="11">
    <source>
        <dbReference type="Proteomes" id="UP000741360"/>
    </source>
</evidence>
<dbReference type="InterPro" id="IPR019926">
    <property type="entry name" value="Ribosomal_uL3_CS"/>
</dbReference>
<dbReference type="AlphaFoldDB" id="A0A932GP24"/>
<sequence>MALGLIGKKLGTNRIFNPDGDVIPVTVIEAGPCLVTQVKDEKKDRYSAVQLGFDEAKVKNVSKALQGHFRKASGSPRRVLREFRVNSEDLSSLSPGQQVTVSMFRPGDRVDVTGFSKGRGFSGPIKRHGFHGFPGSHGTHEYFRHGGSVGSRFPQGTLRGHRMAGQYGDEKTTVQNLQIVDVKEAQNLLVVKGAVPGARNGYLVIRPAKRQSRGKSQSKTA</sequence>
<organism evidence="10 11">
    <name type="scientific">Tectimicrobiota bacterium</name>
    <dbReference type="NCBI Taxonomy" id="2528274"/>
    <lineage>
        <taxon>Bacteria</taxon>
        <taxon>Pseudomonadati</taxon>
        <taxon>Nitrospinota/Tectimicrobiota group</taxon>
        <taxon>Candidatus Tectimicrobiota</taxon>
    </lineage>
</organism>
<evidence type="ECO:0000256" key="3">
    <source>
        <dbReference type="ARBA" id="ARBA00022884"/>
    </source>
</evidence>
<dbReference type="Pfam" id="PF00297">
    <property type="entry name" value="Ribosomal_L3"/>
    <property type="match status" value="1"/>
</dbReference>
<dbReference type="PANTHER" id="PTHR11229">
    <property type="entry name" value="50S RIBOSOMAL PROTEIN L3"/>
    <property type="match status" value="1"/>
</dbReference>
<dbReference type="InterPro" id="IPR009000">
    <property type="entry name" value="Transl_B-barrel_sf"/>
</dbReference>
<dbReference type="GO" id="GO:0019843">
    <property type="term" value="F:rRNA binding"/>
    <property type="evidence" value="ECO:0007669"/>
    <property type="project" value="UniProtKB-UniRule"/>
</dbReference>
<dbReference type="EMBL" id="JACPSX010000115">
    <property type="protein sequence ID" value="MBI3014706.1"/>
    <property type="molecule type" value="Genomic_DNA"/>
</dbReference>
<evidence type="ECO:0000256" key="8">
    <source>
        <dbReference type="RuleBase" id="RU003905"/>
    </source>
</evidence>
<dbReference type="InterPro" id="IPR019927">
    <property type="entry name" value="Ribosomal_uL3_bac/org-type"/>
</dbReference>
<proteinExistence type="inferred from homology"/>
<keyword evidence="5 7" id="KW-0687">Ribonucleoprotein</keyword>
<gene>
    <name evidence="7 10" type="primary">rplC</name>
    <name evidence="10" type="ORF">HYY65_06550</name>
</gene>
<dbReference type="NCBIfam" id="TIGR03625">
    <property type="entry name" value="L3_bact"/>
    <property type="match status" value="1"/>
</dbReference>
<evidence type="ECO:0000256" key="6">
    <source>
        <dbReference type="ARBA" id="ARBA00035243"/>
    </source>
</evidence>
<dbReference type="FunFam" id="3.30.160.810:FF:000001">
    <property type="entry name" value="50S ribosomal protein L3"/>
    <property type="match status" value="1"/>
</dbReference>
<comment type="caution">
    <text evidence="10">The sequence shown here is derived from an EMBL/GenBank/DDBJ whole genome shotgun (WGS) entry which is preliminary data.</text>
</comment>
<dbReference type="PANTHER" id="PTHR11229:SF16">
    <property type="entry name" value="LARGE RIBOSOMAL SUBUNIT PROTEIN UL3C"/>
    <property type="match status" value="1"/>
</dbReference>
<keyword evidence="2 7" id="KW-0699">rRNA-binding</keyword>
<comment type="similarity">
    <text evidence="1 7 8">Belongs to the universal ribosomal protein uL3 family.</text>
</comment>
<evidence type="ECO:0000256" key="1">
    <source>
        <dbReference type="ARBA" id="ARBA00006540"/>
    </source>
</evidence>
<dbReference type="Gene3D" id="2.40.30.10">
    <property type="entry name" value="Translation factors"/>
    <property type="match status" value="1"/>
</dbReference>
<evidence type="ECO:0000256" key="9">
    <source>
        <dbReference type="RuleBase" id="RU003906"/>
    </source>
</evidence>
<evidence type="ECO:0000256" key="2">
    <source>
        <dbReference type="ARBA" id="ARBA00022730"/>
    </source>
</evidence>
<dbReference type="InterPro" id="IPR000597">
    <property type="entry name" value="Ribosomal_uL3"/>
</dbReference>
<dbReference type="GO" id="GO:0022625">
    <property type="term" value="C:cytosolic large ribosomal subunit"/>
    <property type="evidence" value="ECO:0007669"/>
    <property type="project" value="TreeGrafter"/>
</dbReference>
<keyword evidence="4 7" id="KW-0689">Ribosomal protein</keyword>
<evidence type="ECO:0000313" key="10">
    <source>
        <dbReference type="EMBL" id="MBI3014706.1"/>
    </source>
</evidence>
<accession>A0A932GP24</accession>
<reference evidence="10" key="1">
    <citation type="submission" date="2020-07" db="EMBL/GenBank/DDBJ databases">
        <title>Huge and variable diversity of episymbiotic CPR bacteria and DPANN archaea in groundwater ecosystems.</title>
        <authorList>
            <person name="He C.Y."/>
            <person name="Keren R."/>
            <person name="Whittaker M."/>
            <person name="Farag I.F."/>
            <person name="Doudna J."/>
            <person name="Cate J.H.D."/>
            <person name="Banfield J.F."/>
        </authorList>
    </citation>
    <scope>NUCLEOTIDE SEQUENCE</scope>
    <source>
        <strain evidence="10">NC_groundwater_717_Ag_S-0.2um_59_8</strain>
    </source>
</reference>
<dbReference type="GO" id="GO:0006412">
    <property type="term" value="P:translation"/>
    <property type="evidence" value="ECO:0007669"/>
    <property type="project" value="UniProtKB-UniRule"/>
</dbReference>
<comment type="function">
    <text evidence="7 9">One of the primary rRNA binding proteins, it binds directly near the 3'-end of the 23S rRNA, where it nucleates assembly of the 50S subunit.</text>
</comment>
<protein>
    <recommendedName>
        <fullName evidence="6 7">Large ribosomal subunit protein uL3</fullName>
    </recommendedName>
</protein>
<keyword evidence="3 7" id="KW-0694">RNA-binding</keyword>
<dbReference type="Gene3D" id="3.30.160.810">
    <property type="match status" value="1"/>
</dbReference>
<dbReference type="FunFam" id="2.40.30.10:FF:000004">
    <property type="entry name" value="50S ribosomal protein L3"/>
    <property type="match status" value="1"/>
</dbReference>
<dbReference type="Proteomes" id="UP000741360">
    <property type="component" value="Unassembled WGS sequence"/>
</dbReference>
<dbReference type="PROSITE" id="PS00474">
    <property type="entry name" value="RIBOSOMAL_L3"/>
    <property type="match status" value="1"/>
</dbReference>
<evidence type="ECO:0000256" key="5">
    <source>
        <dbReference type="ARBA" id="ARBA00023274"/>
    </source>
</evidence>
<dbReference type="GO" id="GO:0003735">
    <property type="term" value="F:structural constituent of ribosome"/>
    <property type="evidence" value="ECO:0007669"/>
    <property type="project" value="UniProtKB-UniRule"/>
</dbReference>
<dbReference type="HAMAP" id="MF_01325_B">
    <property type="entry name" value="Ribosomal_uL3_B"/>
    <property type="match status" value="1"/>
</dbReference>
<name>A0A932GP24_UNCTE</name>
<dbReference type="SUPFAM" id="SSF50447">
    <property type="entry name" value="Translation proteins"/>
    <property type="match status" value="1"/>
</dbReference>
<evidence type="ECO:0000256" key="4">
    <source>
        <dbReference type="ARBA" id="ARBA00022980"/>
    </source>
</evidence>